<dbReference type="InterPro" id="IPR011701">
    <property type="entry name" value="MFS"/>
</dbReference>
<dbReference type="PANTHER" id="PTHR23531">
    <property type="entry name" value="QUINOLENE RESISTANCE PROTEIN NORA"/>
    <property type="match status" value="1"/>
</dbReference>
<feature type="transmembrane region" description="Helical" evidence="6">
    <location>
        <begin position="117"/>
        <end position="137"/>
    </location>
</feature>
<proteinExistence type="predicted"/>
<gene>
    <name evidence="8" type="ORF">HNP82_001781</name>
</gene>
<feature type="transmembrane region" description="Helical" evidence="6">
    <location>
        <begin position="157"/>
        <end position="176"/>
    </location>
</feature>
<evidence type="ECO:0000256" key="4">
    <source>
        <dbReference type="ARBA" id="ARBA00022989"/>
    </source>
</evidence>
<dbReference type="RefSeq" id="WP_183773464.1">
    <property type="nucleotide sequence ID" value="NZ_JACHFW010000006.1"/>
</dbReference>
<dbReference type="PROSITE" id="PS50850">
    <property type="entry name" value="MFS"/>
    <property type="match status" value="1"/>
</dbReference>
<evidence type="ECO:0000313" key="8">
    <source>
        <dbReference type="EMBL" id="MBB5264653.1"/>
    </source>
</evidence>
<comment type="caution">
    <text evidence="8">The sequence shown here is derived from an EMBL/GenBank/DDBJ whole genome shotgun (WGS) entry which is preliminary data.</text>
</comment>
<name>A0A7W8M4Y5_9FIRM</name>
<protein>
    <submittedName>
        <fullName evidence="8">MFS family permease</fullName>
    </submittedName>
</protein>
<evidence type="ECO:0000256" key="6">
    <source>
        <dbReference type="SAM" id="Phobius"/>
    </source>
</evidence>
<evidence type="ECO:0000259" key="7">
    <source>
        <dbReference type="PROSITE" id="PS50850"/>
    </source>
</evidence>
<dbReference type="AlphaFoldDB" id="A0A7W8M4Y5"/>
<dbReference type="Pfam" id="PF07690">
    <property type="entry name" value="MFS_1"/>
    <property type="match status" value="1"/>
</dbReference>
<dbReference type="EMBL" id="JACHFW010000006">
    <property type="protein sequence ID" value="MBB5264653.1"/>
    <property type="molecule type" value="Genomic_DNA"/>
</dbReference>
<feature type="transmembrane region" description="Helical" evidence="6">
    <location>
        <begin position="182"/>
        <end position="202"/>
    </location>
</feature>
<dbReference type="Proteomes" id="UP000543642">
    <property type="component" value="Unassembled WGS sequence"/>
</dbReference>
<dbReference type="PANTHER" id="PTHR23531:SF1">
    <property type="entry name" value="QUINOLENE RESISTANCE PROTEIN NORA"/>
    <property type="match status" value="1"/>
</dbReference>
<dbReference type="Gene3D" id="1.20.1250.20">
    <property type="entry name" value="MFS general substrate transporter like domains"/>
    <property type="match status" value="1"/>
</dbReference>
<feature type="domain" description="Major facilitator superfamily (MFS) profile" evidence="7">
    <location>
        <begin position="27"/>
        <end position="216"/>
    </location>
</feature>
<reference evidence="8 9" key="1">
    <citation type="submission" date="2020-08" db="EMBL/GenBank/DDBJ databases">
        <title>Genomic Encyclopedia of Type Strains, Phase IV (KMG-IV): sequencing the most valuable type-strain genomes for metagenomic binning, comparative biology and taxonomic classification.</title>
        <authorList>
            <person name="Goeker M."/>
        </authorList>
    </citation>
    <scope>NUCLEOTIDE SEQUENCE [LARGE SCALE GENOMIC DNA]</scope>
    <source>
        <strain evidence="8 9">DSM 106146</strain>
    </source>
</reference>
<evidence type="ECO:0000256" key="1">
    <source>
        <dbReference type="ARBA" id="ARBA00004651"/>
    </source>
</evidence>
<keyword evidence="2" id="KW-0813">Transport</keyword>
<organism evidence="8 9">
    <name type="scientific">Catenibacillus scindens</name>
    <dbReference type="NCBI Taxonomy" id="673271"/>
    <lineage>
        <taxon>Bacteria</taxon>
        <taxon>Bacillati</taxon>
        <taxon>Bacillota</taxon>
        <taxon>Clostridia</taxon>
        <taxon>Lachnospirales</taxon>
        <taxon>Lachnospiraceae</taxon>
        <taxon>Catenibacillus</taxon>
    </lineage>
</organism>
<keyword evidence="9" id="KW-1185">Reference proteome</keyword>
<dbReference type="GO" id="GO:0022857">
    <property type="term" value="F:transmembrane transporter activity"/>
    <property type="evidence" value="ECO:0007669"/>
    <property type="project" value="InterPro"/>
</dbReference>
<comment type="subcellular location">
    <subcellularLocation>
        <location evidence="1">Cell membrane</location>
        <topology evidence="1">Multi-pass membrane protein</topology>
    </subcellularLocation>
</comment>
<dbReference type="InterPro" id="IPR052714">
    <property type="entry name" value="MFS_Exporter"/>
</dbReference>
<dbReference type="SUPFAM" id="SSF103473">
    <property type="entry name" value="MFS general substrate transporter"/>
    <property type="match status" value="1"/>
</dbReference>
<feature type="transmembrane region" description="Helical" evidence="6">
    <location>
        <begin position="92"/>
        <end position="111"/>
    </location>
</feature>
<dbReference type="InterPro" id="IPR020846">
    <property type="entry name" value="MFS_dom"/>
</dbReference>
<dbReference type="GO" id="GO:0005886">
    <property type="term" value="C:plasma membrane"/>
    <property type="evidence" value="ECO:0007669"/>
    <property type="project" value="UniProtKB-SubCell"/>
</dbReference>
<feature type="transmembrane region" description="Helical" evidence="6">
    <location>
        <begin position="65"/>
        <end position="83"/>
    </location>
</feature>
<dbReference type="InterPro" id="IPR036259">
    <property type="entry name" value="MFS_trans_sf"/>
</dbReference>
<evidence type="ECO:0000256" key="3">
    <source>
        <dbReference type="ARBA" id="ARBA00022692"/>
    </source>
</evidence>
<evidence type="ECO:0000256" key="2">
    <source>
        <dbReference type="ARBA" id="ARBA00022448"/>
    </source>
</evidence>
<accession>A0A7W8M4Y5</accession>
<evidence type="ECO:0000256" key="5">
    <source>
        <dbReference type="ARBA" id="ARBA00023136"/>
    </source>
</evidence>
<keyword evidence="4 6" id="KW-1133">Transmembrane helix</keyword>
<keyword evidence="5 6" id="KW-0472">Membrane</keyword>
<evidence type="ECO:0000313" key="9">
    <source>
        <dbReference type="Proteomes" id="UP000543642"/>
    </source>
</evidence>
<keyword evidence="3 6" id="KW-0812">Transmembrane</keyword>
<sequence length="216" mass="23122">MSRIEEGPIPDKKSLTVKKKGFSLDKLICFPAVPAAILLLFNGLIHTCISNYLSLYGLERNLENVGFFFTINAVTMIAVRPLTGRLCDRHPLALVIIPGYIGEMATALILALTSNMISVAVAAVFYGIGFGSVQAAIQIMAVRSVGPERLGDANGTFYVGGDIGLALGAYGAGAIFDAAGSMAMYLFMASMAVLCILFYIVYQFHIRLKKQSAPEA</sequence>
<feature type="transmembrane region" description="Helical" evidence="6">
    <location>
        <begin position="27"/>
        <end position="45"/>
    </location>
</feature>